<reference evidence="15 16" key="1">
    <citation type="submission" date="2016-10" db="EMBL/GenBank/DDBJ databases">
        <authorList>
            <person name="de Groot N.N."/>
        </authorList>
    </citation>
    <scope>NUCLEOTIDE SEQUENCE [LARGE SCALE GENOMIC DNA]</scope>
    <source>
        <strain evidence="15 16">DSM 43794</strain>
    </source>
</reference>
<evidence type="ECO:0000256" key="11">
    <source>
        <dbReference type="SAM" id="MobiDB-lite"/>
    </source>
</evidence>
<feature type="region of interest" description="Disordered" evidence="11">
    <location>
        <begin position="1"/>
        <end position="23"/>
    </location>
</feature>
<evidence type="ECO:0000313" key="15">
    <source>
        <dbReference type="EMBL" id="SDR31486.1"/>
    </source>
</evidence>
<dbReference type="CDD" id="cd06225">
    <property type="entry name" value="HAMP"/>
    <property type="match status" value="1"/>
</dbReference>
<dbReference type="Pfam" id="PF02518">
    <property type="entry name" value="HATPase_c"/>
    <property type="match status" value="1"/>
</dbReference>
<evidence type="ECO:0000256" key="9">
    <source>
        <dbReference type="ARBA" id="ARBA00023012"/>
    </source>
</evidence>
<dbReference type="InterPro" id="IPR003661">
    <property type="entry name" value="HisK_dim/P_dom"/>
</dbReference>
<dbReference type="InterPro" id="IPR036097">
    <property type="entry name" value="HisK_dim/P_sf"/>
</dbReference>
<proteinExistence type="predicted"/>
<dbReference type="InterPro" id="IPR005467">
    <property type="entry name" value="His_kinase_dom"/>
</dbReference>
<dbReference type="AlphaFoldDB" id="A0A1H1I2B0"/>
<evidence type="ECO:0000256" key="7">
    <source>
        <dbReference type="ARBA" id="ARBA00022777"/>
    </source>
</evidence>
<feature type="region of interest" description="Disordered" evidence="11">
    <location>
        <begin position="412"/>
        <end position="447"/>
    </location>
</feature>
<keyword evidence="4" id="KW-0597">Phosphoprotein</keyword>
<dbReference type="InterPro" id="IPR003594">
    <property type="entry name" value="HATPase_dom"/>
</dbReference>
<keyword evidence="9" id="KW-0902">Two-component regulatory system</keyword>
<gene>
    <name evidence="15" type="ORF">SAMN04489764_5065</name>
</gene>
<dbReference type="GO" id="GO:0005886">
    <property type="term" value="C:plasma membrane"/>
    <property type="evidence" value="ECO:0007669"/>
    <property type="project" value="UniProtKB-SubCell"/>
</dbReference>
<dbReference type="Pfam" id="PF00512">
    <property type="entry name" value="HisKA"/>
    <property type="match status" value="1"/>
</dbReference>
<feature type="domain" description="Histidine kinase" evidence="13">
    <location>
        <begin position="202"/>
        <end position="414"/>
    </location>
</feature>
<keyword evidence="5" id="KW-0808">Transferase</keyword>
<dbReference type="Gene3D" id="3.30.565.10">
    <property type="entry name" value="Histidine kinase-like ATPase, C-terminal domain"/>
    <property type="match status" value="1"/>
</dbReference>
<keyword evidence="7 15" id="KW-0418">Kinase</keyword>
<evidence type="ECO:0000256" key="5">
    <source>
        <dbReference type="ARBA" id="ARBA00022679"/>
    </source>
</evidence>
<feature type="compositionally biased region" description="Pro residues" evidence="11">
    <location>
        <begin position="431"/>
        <end position="440"/>
    </location>
</feature>
<dbReference type="InterPro" id="IPR003660">
    <property type="entry name" value="HAMP_dom"/>
</dbReference>
<dbReference type="EMBL" id="FNKK01000002">
    <property type="protein sequence ID" value="SDR31486.1"/>
    <property type="molecule type" value="Genomic_DNA"/>
</dbReference>
<dbReference type="Proteomes" id="UP000217103">
    <property type="component" value="Unassembled WGS sequence"/>
</dbReference>
<evidence type="ECO:0000256" key="3">
    <source>
        <dbReference type="ARBA" id="ARBA00012438"/>
    </source>
</evidence>
<dbReference type="PROSITE" id="PS50109">
    <property type="entry name" value="HIS_KIN"/>
    <property type="match status" value="1"/>
</dbReference>
<feature type="transmembrane region" description="Helical" evidence="12">
    <location>
        <begin position="43"/>
        <end position="64"/>
    </location>
</feature>
<dbReference type="InterPro" id="IPR004358">
    <property type="entry name" value="Sig_transdc_His_kin-like_C"/>
</dbReference>
<feature type="compositionally biased region" description="Basic residues" evidence="11">
    <location>
        <begin position="11"/>
        <end position="23"/>
    </location>
</feature>
<evidence type="ECO:0000313" key="16">
    <source>
        <dbReference type="Proteomes" id="UP000217103"/>
    </source>
</evidence>
<dbReference type="SMART" id="SM00387">
    <property type="entry name" value="HATPase_c"/>
    <property type="match status" value="1"/>
</dbReference>
<dbReference type="SUPFAM" id="SSF55874">
    <property type="entry name" value="ATPase domain of HSP90 chaperone/DNA topoisomerase II/histidine kinase"/>
    <property type="match status" value="1"/>
</dbReference>
<dbReference type="SUPFAM" id="SSF47384">
    <property type="entry name" value="Homodimeric domain of signal transducing histidine kinase"/>
    <property type="match status" value="1"/>
</dbReference>
<dbReference type="SUPFAM" id="SSF158472">
    <property type="entry name" value="HAMP domain-like"/>
    <property type="match status" value="1"/>
</dbReference>
<dbReference type="SMART" id="SM00304">
    <property type="entry name" value="HAMP"/>
    <property type="match status" value="1"/>
</dbReference>
<evidence type="ECO:0000256" key="8">
    <source>
        <dbReference type="ARBA" id="ARBA00022989"/>
    </source>
</evidence>
<sequence>MRARTPGGKAGGRRAGRGGKGRRLPRGLGGIGLRGRLTLLHTGLFFVAGTALLWVTYLLTARALEQRITSKLPRKAALVPVRPAPPLETPSADMPRTATVALVQQVTDGADVVLAELVRNSILVMVVLGALAVLLGWLVTDRVLRPLHRVTETAERLSESTLHERIALDGPQDDVKRLADTFDSMLDRLQRAFDAQRRFVNNASHELRTPIAITRTLIEVALEEPDASEDLRVLGKALLSANARHERLIEGLLLLARSENEPPVLRPVDLAEVIRSALEQLQPTAERRKVAVTAELEPVVANGEAVLLERCAVNVVENAIKYNMRGGDVIVRLARERGDAVLTVENTGPVIPAYEVDGLFEPFRRLQDRVGSAQGAGLGLSIVRAIATAHGGTARAAARPGGGLIVTLSIPSASPASRSSDRRPAGCPYTPSSPSPPPRGPRSADAR</sequence>
<dbReference type="InterPro" id="IPR050428">
    <property type="entry name" value="TCS_sensor_his_kinase"/>
</dbReference>
<evidence type="ECO:0000256" key="1">
    <source>
        <dbReference type="ARBA" id="ARBA00000085"/>
    </source>
</evidence>
<dbReference type="CDD" id="cd00082">
    <property type="entry name" value="HisKA"/>
    <property type="match status" value="1"/>
</dbReference>
<dbReference type="PRINTS" id="PR00344">
    <property type="entry name" value="BCTRLSENSOR"/>
</dbReference>
<dbReference type="EC" id="2.7.13.3" evidence="3"/>
<dbReference type="InterPro" id="IPR036890">
    <property type="entry name" value="HATPase_C_sf"/>
</dbReference>
<evidence type="ECO:0000256" key="4">
    <source>
        <dbReference type="ARBA" id="ARBA00022553"/>
    </source>
</evidence>
<evidence type="ECO:0000259" key="14">
    <source>
        <dbReference type="PROSITE" id="PS50885"/>
    </source>
</evidence>
<dbReference type="PANTHER" id="PTHR45436">
    <property type="entry name" value="SENSOR HISTIDINE KINASE YKOH"/>
    <property type="match status" value="1"/>
</dbReference>
<dbReference type="Gene3D" id="6.10.340.10">
    <property type="match status" value="1"/>
</dbReference>
<accession>A0A1H1I2B0</accession>
<feature type="domain" description="HAMP" evidence="14">
    <location>
        <begin position="141"/>
        <end position="194"/>
    </location>
</feature>
<keyword evidence="16" id="KW-1185">Reference proteome</keyword>
<organism evidence="15 16">
    <name type="scientific">Thermostaphylospora chromogena</name>
    <dbReference type="NCBI Taxonomy" id="35622"/>
    <lineage>
        <taxon>Bacteria</taxon>
        <taxon>Bacillati</taxon>
        <taxon>Actinomycetota</taxon>
        <taxon>Actinomycetes</taxon>
        <taxon>Streptosporangiales</taxon>
        <taxon>Thermomonosporaceae</taxon>
        <taxon>Thermostaphylospora</taxon>
    </lineage>
</organism>
<keyword evidence="10 12" id="KW-0472">Membrane</keyword>
<dbReference type="STRING" id="35622.SAMN04489764_5065"/>
<evidence type="ECO:0000256" key="10">
    <source>
        <dbReference type="ARBA" id="ARBA00023136"/>
    </source>
</evidence>
<dbReference type="SMART" id="SM00388">
    <property type="entry name" value="HisKA"/>
    <property type="match status" value="1"/>
</dbReference>
<protein>
    <recommendedName>
        <fullName evidence="3">histidine kinase</fullName>
        <ecNumber evidence="3">2.7.13.3</ecNumber>
    </recommendedName>
</protein>
<keyword evidence="6 12" id="KW-0812">Transmembrane</keyword>
<dbReference type="CDD" id="cd00075">
    <property type="entry name" value="HATPase"/>
    <property type="match status" value="1"/>
</dbReference>
<dbReference type="Pfam" id="PF00672">
    <property type="entry name" value="HAMP"/>
    <property type="match status" value="1"/>
</dbReference>
<evidence type="ECO:0000259" key="13">
    <source>
        <dbReference type="PROSITE" id="PS50109"/>
    </source>
</evidence>
<dbReference type="GO" id="GO:0000155">
    <property type="term" value="F:phosphorelay sensor kinase activity"/>
    <property type="evidence" value="ECO:0007669"/>
    <property type="project" value="InterPro"/>
</dbReference>
<dbReference type="Gene3D" id="1.10.287.130">
    <property type="match status" value="1"/>
</dbReference>
<dbReference type="PROSITE" id="PS50885">
    <property type="entry name" value="HAMP"/>
    <property type="match status" value="1"/>
</dbReference>
<comment type="catalytic activity">
    <reaction evidence="1">
        <text>ATP + protein L-histidine = ADP + protein N-phospho-L-histidine.</text>
        <dbReference type="EC" id="2.7.13.3"/>
    </reaction>
</comment>
<dbReference type="RefSeq" id="WP_242659545.1">
    <property type="nucleotide sequence ID" value="NZ_FNKK01000002.1"/>
</dbReference>
<evidence type="ECO:0000256" key="6">
    <source>
        <dbReference type="ARBA" id="ARBA00022692"/>
    </source>
</evidence>
<keyword evidence="8 12" id="KW-1133">Transmembrane helix</keyword>
<comment type="subcellular location">
    <subcellularLocation>
        <location evidence="2">Cell membrane</location>
    </subcellularLocation>
</comment>
<dbReference type="PANTHER" id="PTHR45436:SF5">
    <property type="entry name" value="SENSOR HISTIDINE KINASE TRCS"/>
    <property type="match status" value="1"/>
</dbReference>
<evidence type="ECO:0000256" key="12">
    <source>
        <dbReference type="SAM" id="Phobius"/>
    </source>
</evidence>
<name>A0A1H1I2B0_9ACTN</name>
<evidence type="ECO:0000256" key="2">
    <source>
        <dbReference type="ARBA" id="ARBA00004236"/>
    </source>
</evidence>
<feature type="transmembrane region" description="Helical" evidence="12">
    <location>
        <begin position="122"/>
        <end position="139"/>
    </location>
</feature>